<dbReference type="GO" id="GO:0004842">
    <property type="term" value="F:ubiquitin-protein transferase activity"/>
    <property type="evidence" value="ECO:0007669"/>
    <property type="project" value="TreeGrafter"/>
</dbReference>
<feature type="repeat" description="ANK" evidence="3">
    <location>
        <begin position="30"/>
        <end position="62"/>
    </location>
</feature>
<organism evidence="4 5">
    <name type="scientific">Hylemonella gracilis str. Niagara R</name>
    <dbReference type="NCBI Taxonomy" id="1458275"/>
    <lineage>
        <taxon>Bacteria</taxon>
        <taxon>Pseudomonadati</taxon>
        <taxon>Pseudomonadota</taxon>
        <taxon>Betaproteobacteria</taxon>
        <taxon>Burkholderiales</taxon>
        <taxon>Comamonadaceae</taxon>
        <taxon>Hylemonella</taxon>
    </lineage>
</organism>
<accession>A0A016XIK3</accession>
<dbReference type="SMART" id="SM00248">
    <property type="entry name" value="ANK"/>
    <property type="match status" value="2"/>
</dbReference>
<dbReference type="InterPro" id="IPR036770">
    <property type="entry name" value="Ankyrin_rpt-contain_sf"/>
</dbReference>
<evidence type="ECO:0000313" key="5">
    <source>
        <dbReference type="Proteomes" id="UP000023268"/>
    </source>
</evidence>
<dbReference type="PANTHER" id="PTHR24171">
    <property type="entry name" value="ANKYRIN REPEAT DOMAIN-CONTAINING PROTEIN 39-RELATED"/>
    <property type="match status" value="1"/>
</dbReference>
<dbReference type="PROSITE" id="PS50297">
    <property type="entry name" value="ANK_REP_REGION"/>
    <property type="match status" value="1"/>
</dbReference>
<dbReference type="eggNOG" id="COG0666">
    <property type="taxonomic scope" value="Bacteria"/>
</dbReference>
<dbReference type="PANTHER" id="PTHR24171:SF8">
    <property type="entry name" value="BRCA1-ASSOCIATED RING DOMAIN PROTEIN 1"/>
    <property type="match status" value="1"/>
</dbReference>
<comment type="caution">
    <text evidence="4">The sequence shown here is derived from an EMBL/GenBank/DDBJ whole genome shotgun (WGS) entry which is preliminary data.</text>
</comment>
<dbReference type="STRING" id="1458275.AZ34_11610"/>
<protein>
    <submittedName>
        <fullName evidence="4">Ankyrin</fullName>
    </submittedName>
</protein>
<dbReference type="Pfam" id="PF12796">
    <property type="entry name" value="Ank_2"/>
    <property type="match status" value="1"/>
</dbReference>
<keyword evidence="1" id="KW-0677">Repeat</keyword>
<evidence type="ECO:0000256" key="2">
    <source>
        <dbReference type="ARBA" id="ARBA00023043"/>
    </source>
</evidence>
<name>A0A016XIK3_9BURK</name>
<dbReference type="EMBL" id="JEMG01000001">
    <property type="protein sequence ID" value="EYC51661.1"/>
    <property type="molecule type" value="Genomic_DNA"/>
</dbReference>
<gene>
    <name evidence="4" type="ORF">AZ34_11610</name>
</gene>
<dbReference type="SUPFAM" id="SSF48403">
    <property type="entry name" value="Ankyrin repeat"/>
    <property type="match status" value="1"/>
</dbReference>
<evidence type="ECO:0000256" key="3">
    <source>
        <dbReference type="PROSITE-ProRule" id="PRU00023"/>
    </source>
</evidence>
<dbReference type="InterPro" id="IPR002110">
    <property type="entry name" value="Ankyrin_rpt"/>
</dbReference>
<reference evidence="4 5" key="1">
    <citation type="submission" date="2014-02" db="EMBL/GenBank/DDBJ databases">
        <title>Draft Genome of Hylemonella gracilis isolated from the Niagara River.</title>
        <authorList>
            <person name="Pawlowski D.R."/>
            <person name="Koudelka G.B."/>
        </authorList>
    </citation>
    <scope>NUCLEOTIDE SEQUENCE [LARGE SCALE GENOMIC DNA]</scope>
    <source>
        <strain evidence="4 5">Niagara R</strain>
    </source>
</reference>
<dbReference type="Gene3D" id="1.25.40.20">
    <property type="entry name" value="Ankyrin repeat-containing domain"/>
    <property type="match status" value="1"/>
</dbReference>
<sequence length="107" mass="11733">MYYAAERGDLDCVRYHLSCGVDVDYQHPEAMVSALVAACLNGHVPVVQLLLAHGADPNLPAELGPMTPLEAARQGGHVAVETVLRQHGADPRRTTRSPWWLRWLPGL</sequence>
<dbReference type="GO" id="GO:0085020">
    <property type="term" value="P:protein K6-linked ubiquitination"/>
    <property type="evidence" value="ECO:0007669"/>
    <property type="project" value="TreeGrafter"/>
</dbReference>
<keyword evidence="2 3" id="KW-0040">ANK repeat</keyword>
<evidence type="ECO:0000313" key="4">
    <source>
        <dbReference type="EMBL" id="EYC51661.1"/>
    </source>
</evidence>
<dbReference type="AlphaFoldDB" id="A0A016XIK3"/>
<proteinExistence type="predicted"/>
<evidence type="ECO:0000256" key="1">
    <source>
        <dbReference type="ARBA" id="ARBA00022737"/>
    </source>
</evidence>
<dbReference type="Proteomes" id="UP000023268">
    <property type="component" value="Unassembled WGS sequence"/>
</dbReference>
<dbReference type="PROSITE" id="PS50088">
    <property type="entry name" value="ANK_REPEAT"/>
    <property type="match status" value="1"/>
</dbReference>